<dbReference type="NCBIfam" id="TIGR02397">
    <property type="entry name" value="dnaX_nterm"/>
    <property type="match status" value="1"/>
</dbReference>
<dbReference type="Gene3D" id="1.10.8.60">
    <property type="match status" value="1"/>
</dbReference>
<proteinExistence type="inferred from homology"/>
<dbReference type="CDD" id="cd00009">
    <property type="entry name" value="AAA"/>
    <property type="match status" value="1"/>
</dbReference>
<evidence type="ECO:0000256" key="5">
    <source>
        <dbReference type="ARBA" id="ARBA00022723"/>
    </source>
</evidence>
<dbReference type="CDD" id="cd18137">
    <property type="entry name" value="HLD_clamp_pol_III_gamma_tau"/>
    <property type="match status" value="1"/>
</dbReference>
<keyword evidence="2 11" id="KW-0808">Transferase</keyword>
<dbReference type="PANTHER" id="PTHR11669">
    <property type="entry name" value="REPLICATION FACTOR C / DNA POLYMERASE III GAMMA-TAU SUBUNIT"/>
    <property type="match status" value="1"/>
</dbReference>
<keyword evidence="5" id="KW-0479">Metal-binding</keyword>
<evidence type="ECO:0000256" key="9">
    <source>
        <dbReference type="ARBA" id="ARBA00022932"/>
    </source>
</evidence>
<feature type="region of interest" description="Disordered" evidence="12">
    <location>
        <begin position="373"/>
        <end position="439"/>
    </location>
</feature>
<evidence type="ECO:0000256" key="6">
    <source>
        <dbReference type="ARBA" id="ARBA00022741"/>
    </source>
</evidence>
<dbReference type="SUPFAM" id="SSF48019">
    <property type="entry name" value="post-AAA+ oligomerization domain-like"/>
    <property type="match status" value="1"/>
</dbReference>
<evidence type="ECO:0000256" key="7">
    <source>
        <dbReference type="ARBA" id="ARBA00022833"/>
    </source>
</evidence>
<dbReference type="Pfam" id="PF22608">
    <property type="entry name" value="DNAX_ATPase_lid"/>
    <property type="match status" value="1"/>
</dbReference>
<evidence type="ECO:0000256" key="4">
    <source>
        <dbReference type="ARBA" id="ARBA00022705"/>
    </source>
</evidence>
<dbReference type="PRINTS" id="PR00300">
    <property type="entry name" value="CLPPROTEASEA"/>
</dbReference>
<evidence type="ECO:0000256" key="1">
    <source>
        <dbReference type="ARBA" id="ARBA00006360"/>
    </source>
</evidence>
<comment type="function">
    <text evidence="11">DNA polymerase III is a complex, multichain enzyme responsible for most of the replicative synthesis in bacteria. This DNA polymerase also exhibits 3' to 5' exonuclease activity.</text>
</comment>
<dbReference type="Gene3D" id="3.40.50.300">
    <property type="entry name" value="P-loop containing nucleotide triphosphate hydrolases"/>
    <property type="match status" value="1"/>
</dbReference>
<dbReference type="SMART" id="SM00382">
    <property type="entry name" value="AAA"/>
    <property type="match status" value="1"/>
</dbReference>
<dbReference type="EC" id="2.7.7.7" evidence="11"/>
<evidence type="ECO:0000313" key="15">
    <source>
        <dbReference type="Proteomes" id="UP001597460"/>
    </source>
</evidence>
<reference evidence="15" key="1">
    <citation type="journal article" date="2019" name="Int. J. Syst. Evol. Microbiol.">
        <title>The Global Catalogue of Microorganisms (GCM) 10K type strain sequencing project: providing services to taxonomists for standard genome sequencing and annotation.</title>
        <authorList>
            <consortium name="The Broad Institute Genomics Platform"/>
            <consortium name="The Broad Institute Genome Sequencing Center for Infectious Disease"/>
            <person name="Wu L."/>
            <person name="Ma J."/>
        </authorList>
    </citation>
    <scope>NUCLEOTIDE SEQUENCE [LARGE SCALE GENOMIC DNA]</scope>
    <source>
        <strain evidence="15">KCTC 52042</strain>
    </source>
</reference>
<dbReference type="InterPro" id="IPR008921">
    <property type="entry name" value="DNA_pol3_clamp-load_cplx_C"/>
</dbReference>
<keyword evidence="7" id="KW-0862">Zinc</keyword>
<sequence length="606" mass="68813">MSETYRALTRKYRPTSFEDIVSQEHVSNTIKNAIKQGRLSHAYMFCGPRGVGKTTMARVLARTINEIDISVDGESLNQTLNIVEMDAASNNKVDDVHHLRESVRIPPQNGRYKVFIVDEVHMLSKAAFNALLKTLEEPPEHAIFIFATTEPHKVLPTILSRVQRFDFKRISVDEIVQRLRKISLDEDISIDEESLHVIAKKADGALRDALGLMDQAIAFCGDTITHNELLQALNVVGTDRLFEFMACVKEHDADKGLDLINTLLQEGYDIQEYLIGLTEHLRNLYIAHESSKLYLVEESEETKKRYLQTAKDFSRDDLMRMLHIISEAQIKLKDASQPRIQFEITLLKLIHMERSEQLSELLAGLQELKKNSGNFVSTSQNGSAPKNGATETDSTSQESEHSGNSNGVQKEDEDEPELSMEGSEEPEEEEASYDQDIEEEEDDFDMGAPALATSLSKKIKASQKPVQKNEPTISESASEQEETSPVKITTEFVQEKWDEYVNSLKGDFPMLLHLQMERVKVLKVKGGELYLECESSFAQKMLNEQSTDLQIKLKEFTGSVLRFNISVGEPDERNKPMSVYERFKQIQQKDPIIRDIVEIFGAELEY</sequence>
<feature type="domain" description="AAA+ ATPase" evidence="13">
    <location>
        <begin position="39"/>
        <end position="180"/>
    </location>
</feature>
<evidence type="ECO:0000256" key="8">
    <source>
        <dbReference type="ARBA" id="ARBA00022840"/>
    </source>
</evidence>
<feature type="region of interest" description="Disordered" evidence="12">
    <location>
        <begin position="457"/>
        <end position="486"/>
    </location>
</feature>
<dbReference type="InterPro" id="IPR003593">
    <property type="entry name" value="AAA+_ATPase"/>
</dbReference>
<dbReference type="InterPro" id="IPR012763">
    <property type="entry name" value="DNA_pol_III_sug/sutau_N"/>
</dbReference>
<dbReference type="Gene3D" id="1.20.272.10">
    <property type="match status" value="1"/>
</dbReference>
<evidence type="ECO:0000256" key="12">
    <source>
        <dbReference type="SAM" id="MobiDB-lite"/>
    </source>
</evidence>
<protein>
    <recommendedName>
        <fullName evidence="11">DNA polymerase III subunit gamma/tau</fullName>
        <ecNumber evidence="11">2.7.7.7</ecNumber>
    </recommendedName>
</protein>
<keyword evidence="9 11" id="KW-0239">DNA-directed DNA polymerase</keyword>
<dbReference type="NCBIfam" id="NF004046">
    <property type="entry name" value="PRK05563.1"/>
    <property type="match status" value="1"/>
</dbReference>
<dbReference type="InterPro" id="IPR045085">
    <property type="entry name" value="HLD_clamp_pol_III_gamma_tau"/>
</dbReference>
<keyword evidence="15" id="KW-1185">Reference proteome</keyword>
<evidence type="ECO:0000256" key="10">
    <source>
        <dbReference type="ARBA" id="ARBA00049244"/>
    </source>
</evidence>
<dbReference type="RefSeq" id="WP_390298338.1">
    <property type="nucleotide sequence ID" value="NZ_JBHULI010000003.1"/>
</dbReference>
<keyword evidence="3 11" id="KW-0548">Nucleotidyltransferase</keyword>
<keyword evidence="8 11" id="KW-0067">ATP-binding</keyword>
<dbReference type="SUPFAM" id="SSF52540">
    <property type="entry name" value="P-loop containing nucleoside triphosphate hydrolases"/>
    <property type="match status" value="1"/>
</dbReference>
<dbReference type="InterPro" id="IPR027417">
    <property type="entry name" value="P-loop_NTPase"/>
</dbReference>
<comment type="catalytic activity">
    <reaction evidence="10 11">
        <text>DNA(n) + a 2'-deoxyribonucleoside 5'-triphosphate = DNA(n+1) + diphosphate</text>
        <dbReference type="Rhea" id="RHEA:22508"/>
        <dbReference type="Rhea" id="RHEA-COMP:17339"/>
        <dbReference type="Rhea" id="RHEA-COMP:17340"/>
        <dbReference type="ChEBI" id="CHEBI:33019"/>
        <dbReference type="ChEBI" id="CHEBI:61560"/>
        <dbReference type="ChEBI" id="CHEBI:173112"/>
        <dbReference type="EC" id="2.7.7.7"/>
    </reaction>
</comment>
<gene>
    <name evidence="11 14" type="primary">dnaX</name>
    <name evidence="14" type="ORF">ACFSVN_02880</name>
</gene>
<name>A0ABW5JI07_9BACT</name>
<comment type="caution">
    <text evidence="14">The sequence shown here is derived from an EMBL/GenBank/DDBJ whole genome shotgun (WGS) entry which is preliminary data.</text>
</comment>
<evidence type="ECO:0000256" key="2">
    <source>
        <dbReference type="ARBA" id="ARBA00022679"/>
    </source>
</evidence>
<feature type="compositionally biased region" description="Polar residues" evidence="12">
    <location>
        <begin position="373"/>
        <end position="408"/>
    </location>
</feature>
<dbReference type="PANTHER" id="PTHR11669:SF0">
    <property type="entry name" value="PROTEIN STICHEL-LIKE 2"/>
    <property type="match status" value="1"/>
</dbReference>
<dbReference type="Pfam" id="PF13177">
    <property type="entry name" value="DNA_pol3_delta2"/>
    <property type="match status" value="1"/>
</dbReference>
<keyword evidence="4 11" id="KW-0235">DNA replication</keyword>
<dbReference type="InterPro" id="IPR050238">
    <property type="entry name" value="DNA_Rep/Repair_Clamp_Loader"/>
</dbReference>
<feature type="compositionally biased region" description="Acidic residues" evidence="12">
    <location>
        <begin position="411"/>
        <end position="439"/>
    </location>
</feature>
<keyword evidence="6 11" id="KW-0547">Nucleotide-binding</keyword>
<feature type="compositionally biased region" description="Polar residues" evidence="12">
    <location>
        <begin position="464"/>
        <end position="477"/>
    </location>
</feature>
<dbReference type="Pfam" id="PF12169">
    <property type="entry name" value="DNA_pol3_gamma3"/>
    <property type="match status" value="1"/>
</dbReference>
<organism evidence="14 15">
    <name type="scientific">Gracilimonas halophila</name>
    <dbReference type="NCBI Taxonomy" id="1834464"/>
    <lineage>
        <taxon>Bacteria</taxon>
        <taxon>Pseudomonadati</taxon>
        <taxon>Balneolota</taxon>
        <taxon>Balneolia</taxon>
        <taxon>Balneolales</taxon>
        <taxon>Balneolaceae</taxon>
        <taxon>Gracilimonas</taxon>
    </lineage>
</organism>
<comment type="subunit">
    <text evidence="11">DNA polymerase III contains a core (composed of alpha, epsilon and theta chains) that associates with a tau subunit. This core dimerizes to form the POLIII' complex. PolIII' associates with the gamma complex (composed of gamma, delta, delta', psi and chi chains) and with the beta chain to form the complete DNA polymerase III complex.</text>
</comment>
<evidence type="ECO:0000256" key="3">
    <source>
        <dbReference type="ARBA" id="ARBA00022695"/>
    </source>
</evidence>
<evidence type="ECO:0000256" key="11">
    <source>
        <dbReference type="RuleBase" id="RU364063"/>
    </source>
</evidence>
<evidence type="ECO:0000259" key="13">
    <source>
        <dbReference type="SMART" id="SM00382"/>
    </source>
</evidence>
<dbReference type="InterPro" id="IPR022754">
    <property type="entry name" value="DNA_pol_III_gamma-3"/>
</dbReference>
<evidence type="ECO:0000313" key="14">
    <source>
        <dbReference type="EMBL" id="MFD2531385.1"/>
    </source>
</evidence>
<dbReference type="Proteomes" id="UP001597460">
    <property type="component" value="Unassembled WGS sequence"/>
</dbReference>
<comment type="similarity">
    <text evidence="1 11">Belongs to the DnaX/STICHEL family.</text>
</comment>
<accession>A0ABW5JI07</accession>
<dbReference type="InterPro" id="IPR001270">
    <property type="entry name" value="ClpA/B"/>
</dbReference>
<dbReference type="EMBL" id="JBHULI010000003">
    <property type="protein sequence ID" value="MFD2531385.1"/>
    <property type="molecule type" value="Genomic_DNA"/>
</dbReference>
<dbReference type="GO" id="GO:0003887">
    <property type="term" value="F:DNA-directed DNA polymerase activity"/>
    <property type="evidence" value="ECO:0007669"/>
    <property type="project" value="UniProtKB-EC"/>
</dbReference>